<dbReference type="Gene3D" id="3.40.50.10490">
    <property type="entry name" value="Glucose-6-phosphate isomerase like protein, domain 1"/>
    <property type="match status" value="2"/>
</dbReference>
<dbReference type="GO" id="GO:1901135">
    <property type="term" value="P:carbohydrate derivative metabolic process"/>
    <property type="evidence" value="ECO:0007669"/>
    <property type="project" value="InterPro"/>
</dbReference>
<dbReference type="AlphaFoldDB" id="A0A0G0T1K2"/>
<dbReference type="InterPro" id="IPR001347">
    <property type="entry name" value="SIS_dom"/>
</dbReference>
<proteinExistence type="inferred from homology"/>
<name>A0A0G0T1K2_9BACT</name>
<dbReference type="EMBL" id="LBXZ01000002">
    <property type="protein sequence ID" value="KKR40980.1"/>
    <property type="molecule type" value="Genomic_DNA"/>
</dbReference>
<evidence type="ECO:0000259" key="3">
    <source>
        <dbReference type="PROSITE" id="PS51464"/>
    </source>
</evidence>
<evidence type="ECO:0000256" key="1">
    <source>
        <dbReference type="ARBA" id="ARBA00010523"/>
    </source>
</evidence>
<dbReference type="GO" id="GO:0004347">
    <property type="term" value="F:glucose-6-phosphate isomerase activity"/>
    <property type="evidence" value="ECO:0007669"/>
    <property type="project" value="InterPro"/>
</dbReference>
<dbReference type="InterPro" id="IPR019490">
    <property type="entry name" value="Glu6P/Mann6P_isomerase_C"/>
</dbReference>
<comment type="similarity">
    <text evidence="1">Belongs to the PGI/PMI family.</text>
</comment>
<dbReference type="Proteomes" id="UP000034072">
    <property type="component" value="Unassembled WGS sequence"/>
</dbReference>
<dbReference type="GO" id="GO:0097367">
    <property type="term" value="F:carbohydrate derivative binding"/>
    <property type="evidence" value="ECO:0007669"/>
    <property type="project" value="InterPro"/>
</dbReference>
<organism evidence="4 5">
    <name type="scientific">Candidatus Yanofskybacteria bacterium GW2011_GWE2_40_11</name>
    <dbReference type="NCBI Taxonomy" id="1619033"/>
    <lineage>
        <taxon>Bacteria</taxon>
        <taxon>Candidatus Yanofskyibacteriota</taxon>
    </lineage>
</organism>
<reference evidence="4 5" key="1">
    <citation type="journal article" date="2015" name="Nature">
        <title>rRNA introns, odd ribosomes, and small enigmatic genomes across a large radiation of phyla.</title>
        <authorList>
            <person name="Brown C.T."/>
            <person name="Hug L.A."/>
            <person name="Thomas B.C."/>
            <person name="Sharon I."/>
            <person name="Castelle C.J."/>
            <person name="Singh A."/>
            <person name="Wilkins M.J."/>
            <person name="Williams K.H."/>
            <person name="Banfield J.F."/>
        </authorList>
    </citation>
    <scope>NUCLEOTIDE SEQUENCE [LARGE SCALE GENOMIC DNA]</scope>
</reference>
<gene>
    <name evidence="4" type="ORF">UT75_C0002G0017</name>
</gene>
<comment type="caution">
    <text evidence="4">The sequence shown here is derived from an EMBL/GenBank/DDBJ whole genome shotgun (WGS) entry which is preliminary data.</text>
</comment>
<dbReference type="CDD" id="cd05637">
    <property type="entry name" value="SIS_PGI_PMI_2"/>
    <property type="match status" value="1"/>
</dbReference>
<feature type="domain" description="SIS" evidence="3">
    <location>
        <begin position="20"/>
        <end position="162"/>
    </location>
</feature>
<dbReference type="SUPFAM" id="SSF53697">
    <property type="entry name" value="SIS domain"/>
    <property type="match status" value="1"/>
</dbReference>
<dbReference type="PROSITE" id="PS51464">
    <property type="entry name" value="SIS"/>
    <property type="match status" value="1"/>
</dbReference>
<accession>A0A0G0T1K2</accession>
<dbReference type="GO" id="GO:0005975">
    <property type="term" value="P:carbohydrate metabolic process"/>
    <property type="evidence" value="ECO:0007669"/>
    <property type="project" value="InterPro"/>
</dbReference>
<evidence type="ECO:0000313" key="5">
    <source>
        <dbReference type="Proteomes" id="UP000034072"/>
    </source>
</evidence>
<dbReference type="Pfam" id="PF10432">
    <property type="entry name" value="bact-PGI_C"/>
    <property type="match status" value="1"/>
</dbReference>
<keyword evidence="2 4" id="KW-0413">Isomerase</keyword>
<dbReference type="InterPro" id="IPR046348">
    <property type="entry name" value="SIS_dom_sf"/>
</dbReference>
<dbReference type="GO" id="GO:0004476">
    <property type="term" value="F:mannose-6-phosphate isomerase activity"/>
    <property type="evidence" value="ECO:0007669"/>
    <property type="project" value="InterPro"/>
</dbReference>
<protein>
    <submittedName>
        <fullName evidence="4">Bifunctional phosphoglucose/phosphomannose isomerase</fullName>
    </submittedName>
</protein>
<sequence length="314" mass="34874">MKEVIRGFTDQLQAGYKLGTEKKLDREYDDYVIAGIGGSIVAGEILWMLTSEQNKDSRPKVFINRDYDLPGWIDKSSLVICMSWSGNTEETISALSAAIDRGLPVVVISKGGKMIDMAKERGVPYVDLEDDNFPARLGAGYELGALLGILGIELGNVSIDQDRLEKEAKIIAESIGKRTPLMYSSFKWRKLAGFWKTLFNENAKVPAAWNYFPALNHNELEGLAASQNSIHPIIIRDQKDDPRIAKSIEATIAILTKLGYTYSTVNVSPSSSLLEKVLENYIFGLWTSFYLAESLGIAPAPTPIIDEYKRARNN</sequence>
<evidence type="ECO:0000256" key="2">
    <source>
        <dbReference type="ARBA" id="ARBA00023235"/>
    </source>
</evidence>
<evidence type="ECO:0000313" key="4">
    <source>
        <dbReference type="EMBL" id="KKR40980.1"/>
    </source>
</evidence>